<evidence type="ECO:0008006" key="2">
    <source>
        <dbReference type="Google" id="ProtNLM"/>
    </source>
</evidence>
<dbReference type="AlphaFoldDB" id="A0A5J4L9W8"/>
<proteinExistence type="predicted"/>
<comment type="caution">
    <text evidence="1">The sequence shown here is derived from an EMBL/GenBank/DDBJ whole genome shotgun (WGS) entry which is preliminary data.</text>
</comment>
<gene>
    <name evidence="1" type="ORF">A45J_2635</name>
</gene>
<organism evidence="1">
    <name type="scientific">hot springs metagenome</name>
    <dbReference type="NCBI Taxonomy" id="433727"/>
    <lineage>
        <taxon>unclassified sequences</taxon>
        <taxon>metagenomes</taxon>
        <taxon>ecological metagenomes</taxon>
    </lineage>
</organism>
<reference evidence="1" key="1">
    <citation type="submission" date="2019-10" db="EMBL/GenBank/DDBJ databases">
        <title>Metagenomic sequencing of thiosulfate-disproportionating enrichment culture.</title>
        <authorList>
            <person name="Umezawa K."/>
            <person name="Kojima H."/>
            <person name="Fukui M."/>
        </authorList>
    </citation>
    <scope>NUCLEOTIDE SEQUENCE</scope>
    <source>
        <strain evidence="1">45J</strain>
    </source>
</reference>
<name>A0A5J4L9W8_9ZZZZ</name>
<evidence type="ECO:0000313" key="1">
    <source>
        <dbReference type="EMBL" id="GER94869.1"/>
    </source>
</evidence>
<accession>A0A5J4L9W8</accession>
<dbReference type="EMBL" id="BLAB01000001">
    <property type="protein sequence ID" value="GER94869.1"/>
    <property type="molecule type" value="Genomic_DNA"/>
</dbReference>
<sequence length="186" mass="21256">MLSSLFSLLLLLNLGIHGQTYSIEEPDLQDEIESKANSPAIHQELKEKIRKSYVANIYLPDVKEKSKRKMSFTYTVPEDLIIDGKVIAKKGQVINVLDKVKLTTKYLFLKDYQMPLFEKLVSKNRNIAAVIIQGDLLPLNEKYPNHRIYMGSRQLIDKFGITGVPSMVYQEGTSIVVEEIPYVTKH</sequence>
<protein>
    <recommendedName>
        <fullName evidence="2">Conjugal transfer protein TraW</fullName>
    </recommendedName>
</protein>